<dbReference type="PANTHER" id="PTHR46825">
    <property type="entry name" value="D-ALANYL-D-ALANINE-CARBOXYPEPTIDASE/ENDOPEPTIDASE AMPH"/>
    <property type="match status" value="1"/>
</dbReference>
<dbReference type="SUPFAM" id="SSF56601">
    <property type="entry name" value="beta-lactamase/transpeptidase-like"/>
    <property type="match status" value="1"/>
</dbReference>
<comment type="caution">
    <text evidence="8">The sequence shown here is derived from an EMBL/GenBank/DDBJ whole genome shotgun (WGS) entry which is preliminary data.</text>
</comment>
<comment type="similarity">
    <text evidence="4">Belongs to the peptidase S12 family.</text>
</comment>
<dbReference type="NCBIfam" id="NF009622">
    <property type="entry name" value="PRK13128.1"/>
    <property type="match status" value="1"/>
</dbReference>
<gene>
    <name evidence="8" type="ORF">B0A48_12134</name>
</gene>
<dbReference type="InterPro" id="IPR027279">
    <property type="entry name" value="D_amino_pept/lipop_sf"/>
</dbReference>
<dbReference type="Pfam" id="PF07930">
    <property type="entry name" value="DAP_B"/>
    <property type="match status" value="1"/>
</dbReference>
<keyword evidence="2" id="KW-0645">Protease</keyword>
<dbReference type="InterPro" id="IPR012856">
    <property type="entry name" value="DAP_B_dom"/>
</dbReference>
<proteinExistence type="inferred from homology"/>
<evidence type="ECO:0000313" key="9">
    <source>
        <dbReference type="Proteomes" id="UP000192596"/>
    </source>
</evidence>
<evidence type="ECO:0000256" key="5">
    <source>
        <dbReference type="SAM" id="MobiDB-lite"/>
    </source>
</evidence>
<feature type="compositionally biased region" description="Basic and acidic residues" evidence="5">
    <location>
        <begin position="427"/>
        <end position="439"/>
    </location>
</feature>
<dbReference type="Pfam" id="PF00144">
    <property type="entry name" value="Beta-lactamase"/>
    <property type="match status" value="1"/>
</dbReference>
<dbReference type="SUPFAM" id="SSF50886">
    <property type="entry name" value="D-aminopeptidase, middle and C-terminal domains"/>
    <property type="match status" value="2"/>
</dbReference>
<evidence type="ECO:0000256" key="2">
    <source>
        <dbReference type="ARBA" id="ARBA00022438"/>
    </source>
</evidence>
<dbReference type="Gene3D" id="3.40.710.10">
    <property type="entry name" value="DD-peptidase/beta-lactamase superfamily"/>
    <property type="match status" value="1"/>
</dbReference>
<reference evidence="9" key="1">
    <citation type="submission" date="2017-03" db="EMBL/GenBank/DDBJ databases">
        <title>Genomes of endolithic fungi from Antarctica.</title>
        <authorList>
            <person name="Coleine C."/>
            <person name="Masonjones S."/>
            <person name="Stajich J.E."/>
        </authorList>
    </citation>
    <scope>NUCLEOTIDE SEQUENCE [LARGE SCALE GENOMIC DNA]</scope>
    <source>
        <strain evidence="9">CCFEE 5527</strain>
    </source>
</reference>
<feature type="compositionally biased region" description="Basic and acidic residues" evidence="5">
    <location>
        <begin position="410"/>
        <end position="420"/>
    </location>
</feature>
<dbReference type="InterPro" id="IPR012338">
    <property type="entry name" value="Beta-lactam/transpept-like"/>
</dbReference>
<protein>
    <recommendedName>
        <fullName evidence="10">Beta-lactamase-related domain-containing protein</fullName>
    </recommendedName>
</protein>
<keyword evidence="9" id="KW-1185">Reference proteome</keyword>
<dbReference type="InterPro" id="IPR050491">
    <property type="entry name" value="AmpC-like"/>
</dbReference>
<evidence type="ECO:0000256" key="4">
    <source>
        <dbReference type="ARBA" id="ARBA00038215"/>
    </source>
</evidence>
<dbReference type="GO" id="GO:0004177">
    <property type="term" value="F:aminopeptidase activity"/>
    <property type="evidence" value="ECO:0007669"/>
    <property type="project" value="UniProtKB-KW"/>
</dbReference>
<evidence type="ECO:0000256" key="1">
    <source>
        <dbReference type="ARBA" id="ARBA00004370"/>
    </source>
</evidence>
<keyword evidence="2" id="KW-0031">Aminopeptidase</keyword>
<feature type="domain" description="D-aminopeptidase" evidence="7">
    <location>
        <begin position="364"/>
        <end position="554"/>
    </location>
</feature>
<evidence type="ECO:0008006" key="10">
    <source>
        <dbReference type="Google" id="ProtNLM"/>
    </source>
</evidence>
<keyword evidence="2" id="KW-0378">Hydrolase</keyword>
<evidence type="ECO:0000259" key="6">
    <source>
        <dbReference type="Pfam" id="PF00144"/>
    </source>
</evidence>
<dbReference type="OrthoDB" id="5946976at2759"/>
<evidence type="ECO:0000313" key="8">
    <source>
        <dbReference type="EMBL" id="OQO02606.1"/>
    </source>
</evidence>
<evidence type="ECO:0000259" key="7">
    <source>
        <dbReference type="Pfam" id="PF07930"/>
    </source>
</evidence>
<dbReference type="GO" id="GO:0016020">
    <property type="term" value="C:membrane"/>
    <property type="evidence" value="ECO:0007669"/>
    <property type="project" value="UniProtKB-SubCell"/>
</dbReference>
<dbReference type="Gene3D" id="2.40.128.50">
    <property type="match status" value="2"/>
</dbReference>
<comment type="subcellular location">
    <subcellularLocation>
        <location evidence="1">Membrane</location>
    </subcellularLocation>
</comment>
<organism evidence="8 9">
    <name type="scientific">Cryoendolithus antarcticus</name>
    <dbReference type="NCBI Taxonomy" id="1507870"/>
    <lineage>
        <taxon>Eukaryota</taxon>
        <taxon>Fungi</taxon>
        <taxon>Dikarya</taxon>
        <taxon>Ascomycota</taxon>
        <taxon>Pezizomycotina</taxon>
        <taxon>Dothideomycetes</taxon>
        <taxon>Dothideomycetidae</taxon>
        <taxon>Cladosporiales</taxon>
        <taxon>Cladosporiaceae</taxon>
        <taxon>Cryoendolithus</taxon>
    </lineage>
</organism>
<name>A0A1V8STX4_9PEZI</name>
<dbReference type="EMBL" id="NAJO01000027">
    <property type="protein sequence ID" value="OQO02606.1"/>
    <property type="molecule type" value="Genomic_DNA"/>
</dbReference>
<feature type="region of interest" description="Disordered" evidence="5">
    <location>
        <begin position="410"/>
        <end position="455"/>
    </location>
</feature>
<feature type="domain" description="Beta-lactamase-related" evidence="6">
    <location>
        <begin position="27"/>
        <end position="343"/>
    </location>
</feature>
<dbReference type="InParanoid" id="A0A1V8STX4"/>
<accession>A0A1V8STX4</accession>
<dbReference type="AlphaFoldDB" id="A0A1V8STX4"/>
<dbReference type="Proteomes" id="UP000192596">
    <property type="component" value="Unassembled WGS sequence"/>
</dbReference>
<keyword evidence="3" id="KW-0472">Membrane</keyword>
<dbReference type="InterPro" id="IPR001466">
    <property type="entry name" value="Beta-lactam-related"/>
</dbReference>
<evidence type="ECO:0000256" key="3">
    <source>
        <dbReference type="ARBA" id="ARBA00023136"/>
    </source>
</evidence>
<dbReference type="PANTHER" id="PTHR46825:SF11">
    <property type="entry name" value="PENICILLIN-BINDING PROTEIN 4"/>
    <property type="match status" value="1"/>
</dbReference>
<sequence>MTTELPHRPKDSSPNIEAILSSLPHVRRGTGGCAAVLQDGKLLGSRAWGYANLERRIPMTTTTQFPICSISKQMVCLAYVSLLREPTESMKATGKGVEELMEAELGKLVPGLEGKGLKVRDLCHMQSGIRDYWAMTTLWGSHPDGPFSLLHDAPKALQRIKSFHFEPGTEYSYSNVNFHVLGRILEETSGMSLGQILAERVFIPAKMSRASLNPNTVGLPLPIVGYEGNEKTGYFAATNRIEWAGDAGIAASLEDMIAYEAYLDASLQDPKSVYSHNSAPQTFHDGTPASYGYGLARMEVAGVEGVGHGGALRGFRHARVNIPEKRISVVVLLNSEVAPGAVAEHLIKGVLSFTEPESSPPAAGPEWKGDYLDPETQLVVSVSEGPDVTKPGTLSVRYGPGTSAEVYDMKDSHTATEDKSTLTLEGDTLHNSRPDENRTLHAKRLPKPSDEDIASVPSAEYTGSYYCAESDSTFIVTGEKGTLYGSFTGYLGEGPIWLMKYVGGDVWLLGNPRGLDSTPPGDWSVIFKRKGGEAGKGEVEGVTVGCWLARKVEYERVKS</sequence>